<protein>
    <submittedName>
        <fullName evidence="1">Uncharacterized protein</fullName>
    </submittedName>
</protein>
<dbReference type="AlphaFoldDB" id="A0AB37HWD3"/>
<dbReference type="Proteomes" id="UP000677180">
    <property type="component" value="Chromosome"/>
</dbReference>
<evidence type="ECO:0000313" key="1">
    <source>
        <dbReference type="EMBL" id="QUC11672.1"/>
    </source>
</evidence>
<sequence>MADEAVELARALTGETLPVAGDAADLAAELTRLGWDVERLTVLREERMRRRLPWPFPVDLEVRRELGFARFDALLTRVRNELGLAGTRSRAQALVRPLSADERRLLADRPPHWG</sequence>
<reference evidence="1" key="1">
    <citation type="submission" date="2021-03" db="EMBL/GenBank/DDBJ databases">
        <title>Human Oral Microbial Genomes.</title>
        <authorList>
            <person name="Johnston C.D."/>
            <person name="Chen T."/>
            <person name="Dewhirst F.E."/>
        </authorList>
    </citation>
    <scope>NUCLEOTIDE SEQUENCE</scope>
    <source>
        <strain evidence="1">F0714</strain>
    </source>
</reference>
<organism evidence="1 2">
    <name type="scientific">Arachnia propionica</name>
    <dbReference type="NCBI Taxonomy" id="1750"/>
    <lineage>
        <taxon>Bacteria</taxon>
        <taxon>Bacillati</taxon>
        <taxon>Actinomycetota</taxon>
        <taxon>Actinomycetes</taxon>
        <taxon>Propionibacteriales</taxon>
        <taxon>Propionibacteriaceae</taxon>
        <taxon>Arachnia</taxon>
    </lineage>
</organism>
<evidence type="ECO:0000313" key="2">
    <source>
        <dbReference type="Proteomes" id="UP000677180"/>
    </source>
</evidence>
<gene>
    <name evidence="1" type="ORF">J5A53_02930</name>
</gene>
<accession>A0AB37HWD3</accession>
<name>A0AB37HWD3_9ACTN</name>
<dbReference type="RefSeq" id="WP_014847545.1">
    <property type="nucleotide sequence ID" value="NZ_CP040007.1"/>
</dbReference>
<proteinExistence type="predicted"/>
<dbReference type="EMBL" id="CP072385">
    <property type="protein sequence ID" value="QUC11672.1"/>
    <property type="molecule type" value="Genomic_DNA"/>
</dbReference>